<dbReference type="PANTHER" id="PTHR43155">
    <property type="entry name" value="CYCLIC DI-GMP PHOSPHODIESTERASE PA4108-RELATED"/>
    <property type="match status" value="1"/>
</dbReference>
<dbReference type="AlphaFoldDB" id="A0A9D1R2K9"/>
<dbReference type="Pfam" id="PF13487">
    <property type="entry name" value="HD_5"/>
    <property type="match status" value="1"/>
</dbReference>
<dbReference type="Gene3D" id="1.10.3210.10">
    <property type="entry name" value="Hypothetical protein af1432"/>
    <property type="match status" value="1"/>
</dbReference>
<gene>
    <name evidence="2" type="ORF">H9742_01170</name>
</gene>
<reference evidence="2" key="1">
    <citation type="journal article" date="2021" name="PeerJ">
        <title>Extensive microbial diversity within the chicken gut microbiome revealed by metagenomics and culture.</title>
        <authorList>
            <person name="Gilroy R."/>
            <person name="Ravi A."/>
            <person name="Getino M."/>
            <person name="Pursley I."/>
            <person name="Horton D.L."/>
            <person name="Alikhan N.F."/>
            <person name="Baker D."/>
            <person name="Gharbi K."/>
            <person name="Hall N."/>
            <person name="Watson M."/>
            <person name="Adriaenssens E.M."/>
            <person name="Foster-Nyarko E."/>
            <person name="Jarju S."/>
            <person name="Secka A."/>
            <person name="Antonio M."/>
            <person name="Oren A."/>
            <person name="Chaudhuri R.R."/>
            <person name="La Ragione R."/>
            <person name="Hildebrand F."/>
            <person name="Pallen M.J."/>
        </authorList>
    </citation>
    <scope>NUCLEOTIDE SEQUENCE</scope>
    <source>
        <strain evidence="2">CHK195-6426</strain>
    </source>
</reference>
<dbReference type="SMART" id="SM00471">
    <property type="entry name" value="HDc"/>
    <property type="match status" value="1"/>
</dbReference>
<dbReference type="InterPro" id="IPR037522">
    <property type="entry name" value="HD_GYP_dom"/>
</dbReference>
<dbReference type="InterPro" id="IPR003607">
    <property type="entry name" value="HD/PDEase_dom"/>
</dbReference>
<protein>
    <submittedName>
        <fullName evidence="2">HD-GYP domain-containing protein</fullName>
    </submittedName>
</protein>
<accession>A0A9D1R2K9</accession>
<organism evidence="2 3">
    <name type="scientific">Candidatus Acetatifactor stercoripullorum</name>
    <dbReference type="NCBI Taxonomy" id="2838414"/>
    <lineage>
        <taxon>Bacteria</taxon>
        <taxon>Bacillati</taxon>
        <taxon>Bacillota</taxon>
        <taxon>Clostridia</taxon>
        <taxon>Lachnospirales</taxon>
        <taxon>Lachnospiraceae</taxon>
        <taxon>Acetatifactor</taxon>
    </lineage>
</organism>
<feature type="domain" description="HD-GYP" evidence="1">
    <location>
        <begin position="123"/>
        <end position="318"/>
    </location>
</feature>
<dbReference type="Proteomes" id="UP000824265">
    <property type="component" value="Unassembled WGS sequence"/>
</dbReference>
<dbReference type="EMBL" id="DXGH01000006">
    <property type="protein sequence ID" value="HIW80134.1"/>
    <property type="molecule type" value="Genomic_DNA"/>
</dbReference>
<evidence type="ECO:0000313" key="3">
    <source>
        <dbReference type="Proteomes" id="UP000824265"/>
    </source>
</evidence>
<dbReference type="PANTHER" id="PTHR43155:SF2">
    <property type="entry name" value="CYCLIC DI-GMP PHOSPHODIESTERASE PA4108"/>
    <property type="match status" value="1"/>
</dbReference>
<reference evidence="2" key="2">
    <citation type="submission" date="2021-04" db="EMBL/GenBank/DDBJ databases">
        <authorList>
            <person name="Gilroy R."/>
        </authorList>
    </citation>
    <scope>NUCLEOTIDE SEQUENCE</scope>
    <source>
        <strain evidence="2">CHK195-6426</strain>
    </source>
</reference>
<evidence type="ECO:0000259" key="1">
    <source>
        <dbReference type="PROSITE" id="PS51832"/>
    </source>
</evidence>
<dbReference type="PROSITE" id="PS51832">
    <property type="entry name" value="HD_GYP"/>
    <property type="match status" value="1"/>
</dbReference>
<dbReference type="NCBIfam" id="TIGR00277">
    <property type="entry name" value="HDIG"/>
    <property type="match status" value="1"/>
</dbReference>
<dbReference type="SUPFAM" id="SSF109604">
    <property type="entry name" value="HD-domain/PDEase-like"/>
    <property type="match status" value="1"/>
</dbReference>
<dbReference type="RefSeq" id="WP_318704634.1">
    <property type="nucleotide sequence ID" value="NZ_CALWMU010000016.1"/>
</dbReference>
<comment type="caution">
    <text evidence="2">The sequence shown here is derived from an EMBL/GenBank/DDBJ whole genome shotgun (WGS) entry which is preliminary data.</text>
</comment>
<proteinExistence type="predicted"/>
<sequence>MIKKISTIQLVPGMTVAEDVFTYDRQLILSKGTILNDRLIMKLDLYGILTIFIEGSVSASSSEVSPQEQTYLQRIKEDPVFPVFKREYEISVDFLQENIKRVIKGSLKLDINELLKGVLRVLGVDRGRIGILDLLQNMRAFDSSTFSHSINVALICNLLAGWLKWDTKRVELATACGLFHDIGKIQVPHAIITKPGRLSAKELAVIQQHPALGCQLLISQNADEHICNAALMHHERCDGSGYPTGLKGDQIDPYAKLVAIVDVYDAMTAPRVYRGPLCPFRVIELFEAEGFQKYEVAYLLAFMENVVNSYIQSPCLLSDGRKGTIIYINKSHLSRPIVQCGTEYVNLLEHPDLSIVSLL</sequence>
<dbReference type="InterPro" id="IPR006675">
    <property type="entry name" value="HDIG_dom"/>
</dbReference>
<dbReference type="CDD" id="cd00077">
    <property type="entry name" value="HDc"/>
    <property type="match status" value="1"/>
</dbReference>
<evidence type="ECO:0000313" key="2">
    <source>
        <dbReference type="EMBL" id="HIW80134.1"/>
    </source>
</evidence>
<name>A0A9D1R2K9_9FIRM</name>